<dbReference type="GO" id="GO:0009055">
    <property type="term" value="F:electron transfer activity"/>
    <property type="evidence" value="ECO:0007669"/>
    <property type="project" value="InterPro"/>
</dbReference>
<evidence type="ECO:0000256" key="3">
    <source>
        <dbReference type="SAM" id="MobiDB-lite"/>
    </source>
</evidence>
<keyword evidence="2" id="KW-0325">Glycoprotein</keyword>
<feature type="signal peptide" evidence="4">
    <location>
        <begin position="1"/>
        <end position="30"/>
    </location>
</feature>
<dbReference type="InterPro" id="IPR003245">
    <property type="entry name" value="Phytocyanin_dom"/>
</dbReference>
<reference evidence="6" key="1">
    <citation type="submission" date="2021-01" db="UniProtKB">
        <authorList>
            <consortium name="EnsemblPlants"/>
        </authorList>
    </citation>
    <scope>IDENTIFICATION</scope>
</reference>
<dbReference type="PANTHER" id="PTHR33021">
    <property type="entry name" value="BLUE COPPER PROTEIN"/>
    <property type="match status" value="1"/>
</dbReference>
<name>A0A7N0ZV79_KALFE</name>
<evidence type="ECO:0000256" key="1">
    <source>
        <dbReference type="ARBA" id="ARBA00023157"/>
    </source>
</evidence>
<dbReference type="SUPFAM" id="SSF49503">
    <property type="entry name" value="Cupredoxins"/>
    <property type="match status" value="1"/>
</dbReference>
<organism evidence="6 7">
    <name type="scientific">Kalanchoe fedtschenkoi</name>
    <name type="common">Lavender scallops</name>
    <name type="synonym">South American air plant</name>
    <dbReference type="NCBI Taxonomy" id="63787"/>
    <lineage>
        <taxon>Eukaryota</taxon>
        <taxon>Viridiplantae</taxon>
        <taxon>Streptophyta</taxon>
        <taxon>Embryophyta</taxon>
        <taxon>Tracheophyta</taxon>
        <taxon>Spermatophyta</taxon>
        <taxon>Magnoliopsida</taxon>
        <taxon>eudicotyledons</taxon>
        <taxon>Gunneridae</taxon>
        <taxon>Pentapetalae</taxon>
        <taxon>Saxifragales</taxon>
        <taxon>Crassulaceae</taxon>
        <taxon>Kalanchoe</taxon>
    </lineage>
</organism>
<sequence>MASFSVAAAASSSCLILVTMLSALLTLSSASHFRVGGPDGVWTSSNNVNYTKWVDSIHFQVEDVLRFVYDNKKENVIQVSQQEYKSCKVTAPVKKWSSGDDSVSLDTAGYFYFISSVDGHCQGRARFDVKVYANDKEAGHDQAPSTPPAGAPVVPAPGPKPSAAGVSVKASSVGWFTILPLLILLN</sequence>
<feature type="region of interest" description="Disordered" evidence="3">
    <location>
        <begin position="136"/>
        <end position="160"/>
    </location>
</feature>
<dbReference type="InterPro" id="IPR008972">
    <property type="entry name" value="Cupredoxin"/>
</dbReference>
<dbReference type="FunFam" id="2.60.40.420:FF:000034">
    <property type="entry name" value="Cupredoxin superfamily protein"/>
    <property type="match status" value="1"/>
</dbReference>
<feature type="compositionally biased region" description="Pro residues" evidence="3">
    <location>
        <begin position="145"/>
        <end position="160"/>
    </location>
</feature>
<dbReference type="CDD" id="cd04216">
    <property type="entry name" value="Phytocyanin"/>
    <property type="match status" value="1"/>
</dbReference>
<dbReference type="PROSITE" id="PS51485">
    <property type="entry name" value="PHYTOCYANIN"/>
    <property type="match status" value="1"/>
</dbReference>
<evidence type="ECO:0000313" key="6">
    <source>
        <dbReference type="EnsemblPlants" id="Kaladp0040s0034.1.v1.1"/>
    </source>
</evidence>
<keyword evidence="4" id="KW-0732">Signal</keyword>
<accession>A0A7N0ZV79</accession>
<evidence type="ECO:0000313" key="7">
    <source>
        <dbReference type="Proteomes" id="UP000594263"/>
    </source>
</evidence>
<proteinExistence type="predicted"/>
<keyword evidence="1" id="KW-1015">Disulfide bond</keyword>
<dbReference type="Proteomes" id="UP000594263">
    <property type="component" value="Unplaced"/>
</dbReference>
<dbReference type="InterPro" id="IPR039391">
    <property type="entry name" value="Phytocyanin-like"/>
</dbReference>
<dbReference type="GO" id="GO:0005886">
    <property type="term" value="C:plasma membrane"/>
    <property type="evidence" value="ECO:0007669"/>
    <property type="project" value="TreeGrafter"/>
</dbReference>
<feature type="chain" id="PRO_5029683020" description="Phytocyanin domain-containing protein" evidence="4">
    <location>
        <begin position="31"/>
        <end position="186"/>
    </location>
</feature>
<protein>
    <recommendedName>
        <fullName evidence="5">Phytocyanin domain-containing protein</fullName>
    </recommendedName>
</protein>
<dbReference type="EnsemblPlants" id="Kaladp0040s0034.1.v1.1">
    <property type="protein sequence ID" value="Kaladp0040s0034.1.v1.1"/>
    <property type="gene ID" value="Kaladp0040s0034.v1.1"/>
</dbReference>
<evidence type="ECO:0000256" key="4">
    <source>
        <dbReference type="SAM" id="SignalP"/>
    </source>
</evidence>
<feature type="domain" description="Phytocyanin" evidence="5">
    <location>
        <begin position="31"/>
        <end position="133"/>
    </location>
</feature>
<dbReference type="PANTHER" id="PTHR33021:SF339">
    <property type="entry name" value="OS07G0570600 PROTEIN"/>
    <property type="match status" value="1"/>
</dbReference>
<evidence type="ECO:0000259" key="5">
    <source>
        <dbReference type="PROSITE" id="PS51485"/>
    </source>
</evidence>
<dbReference type="Pfam" id="PF02298">
    <property type="entry name" value="Cu_bind_like"/>
    <property type="match status" value="1"/>
</dbReference>
<dbReference type="Gramene" id="Kaladp0040s0034.1.v1.1">
    <property type="protein sequence ID" value="Kaladp0040s0034.1.v1.1"/>
    <property type="gene ID" value="Kaladp0040s0034.v1.1"/>
</dbReference>
<keyword evidence="7" id="KW-1185">Reference proteome</keyword>
<dbReference type="AlphaFoldDB" id="A0A7N0ZV79"/>
<evidence type="ECO:0000256" key="2">
    <source>
        <dbReference type="ARBA" id="ARBA00023180"/>
    </source>
</evidence>
<dbReference type="Gene3D" id="2.60.40.420">
    <property type="entry name" value="Cupredoxins - blue copper proteins"/>
    <property type="match status" value="1"/>
</dbReference>